<protein>
    <submittedName>
        <fullName evidence="1">Uncharacterized protein</fullName>
    </submittedName>
</protein>
<proteinExistence type="predicted"/>
<dbReference type="EMBL" id="JAYGHG010000002">
    <property type="protein sequence ID" value="MEA5580225.1"/>
    <property type="molecule type" value="Genomic_DNA"/>
</dbReference>
<accession>A0ABU5U9L6</accession>
<dbReference type="Proteomes" id="UP001302120">
    <property type="component" value="Unassembled WGS sequence"/>
</dbReference>
<gene>
    <name evidence="1" type="ORF">VB620_02595</name>
</gene>
<comment type="caution">
    <text evidence="1">The sequence shown here is derived from an EMBL/GenBank/DDBJ whole genome shotgun (WGS) entry which is preliminary data.</text>
</comment>
<reference evidence="1 2" key="1">
    <citation type="submission" date="2023-12" db="EMBL/GenBank/DDBJ databases">
        <title>Baltic Sea Cyanobacteria.</title>
        <authorList>
            <person name="Delbaje E."/>
            <person name="Fewer D.P."/>
            <person name="Shishido T.K."/>
        </authorList>
    </citation>
    <scope>NUCLEOTIDE SEQUENCE [LARGE SCALE GENOMIC DNA]</scope>
    <source>
        <strain evidence="1 2">UHCC-0300</strain>
    </source>
</reference>
<evidence type="ECO:0000313" key="1">
    <source>
        <dbReference type="EMBL" id="MEA5580225.1"/>
    </source>
</evidence>
<organism evidence="1 2">
    <name type="scientific">Nodularia harveyana UHCC-0300</name>
    <dbReference type="NCBI Taxonomy" id="2974287"/>
    <lineage>
        <taxon>Bacteria</taxon>
        <taxon>Bacillati</taxon>
        <taxon>Cyanobacteriota</taxon>
        <taxon>Cyanophyceae</taxon>
        <taxon>Nostocales</taxon>
        <taxon>Nodulariaceae</taxon>
        <taxon>Nodularia</taxon>
    </lineage>
</organism>
<keyword evidence="2" id="KW-1185">Reference proteome</keyword>
<name>A0ABU5U9L6_9CYAN</name>
<sequence>MFFLFSIYSTLTFKLYKNEWRTLKIEDYQHLIEGKCEAVQELFNDIVFPEFIKQTLEEDFEKVLSPRQVKNIFIVQF</sequence>
<evidence type="ECO:0000313" key="2">
    <source>
        <dbReference type="Proteomes" id="UP001302120"/>
    </source>
</evidence>
<dbReference type="RefSeq" id="WP_323194564.1">
    <property type="nucleotide sequence ID" value="NZ_JAYGHG010000002.1"/>
</dbReference>